<keyword evidence="1" id="KW-0677">Repeat</keyword>
<evidence type="ECO:0000256" key="1">
    <source>
        <dbReference type="ARBA" id="ARBA00022737"/>
    </source>
</evidence>
<dbReference type="InterPro" id="IPR007111">
    <property type="entry name" value="NACHT_NTPase"/>
</dbReference>
<evidence type="ECO:0000313" key="4">
    <source>
        <dbReference type="Proteomes" id="UP000622797"/>
    </source>
</evidence>
<dbReference type="InterPro" id="IPR027417">
    <property type="entry name" value="P-loop_NTPase"/>
</dbReference>
<reference evidence="3" key="1">
    <citation type="journal article" date="2020" name="BMC Genomics">
        <title>Correction to: Identification and distribution of gene clusters required for synthesis of sphingolipid metabolism inhibitors in diverse species of the filamentous fungus Fusarium.</title>
        <authorList>
            <person name="Kim H.S."/>
            <person name="Lohmar J.M."/>
            <person name="Busman M."/>
            <person name="Brown D.W."/>
            <person name="Naumann T.A."/>
            <person name="Divon H.H."/>
            <person name="Lysoe E."/>
            <person name="Uhlig S."/>
            <person name="Proctor R.H."/>
        </authorList>
    </citation>
    <scope>NUCLEOTIDE SEQUENCE</scope>
    <source>
        <strain evidence="3">NRRL 20472</strain>
    </source>
</reference>
<dbReference type="Proteomes" id="UP000622797">
    <property type="component" value="Unassembled WGS sequence"/>
</dbReference>
<dbReference type="SUPFAM" id="SSF52540">
    <property type="entry name" value="P-loop containing nucleoside triphosphate hydrolases"/>
    <property type="match status" value="1"/>
</dbReference>
<dbReference type="PANTHER" id="PTHR10039:SF16">
    <property type="entry name" value="GPI INOSITOL-DEACYLASE"/>
    <property type="match status" value="1"/>
</dbReference>
<sequence>MEALGAAASVVAIIQIAERIAIACISYIDSVQGYPKDLRAIYVEINSLKIIFQSLRFFDPADDEDAAALRALEAPNGPVEGCKQAMQELSDLIPSATPTDKTRGHKRRKIRTTLDTLAWPMKTEKAGKLLSELMVHKSTINMALTGQLLQDIRIIKSDVRKTTHVLSDTQKREICNWFENTNPSSSHNAALNLYVGGTGDWVFRSQPWKDWIGFRTRSLWLHGIPGAGKTILAAHTTQAVMEYCRQTNNPRVTCVYYYCYHGHNQDETTSLIRWLLGQLFRKADHVPQGASDLFKSNREPDLQALKDLLQESLQRFERVFLMVDALDESQPHEDLLTFLQQLITGNEYRKIQLFTTSRQYTTIEKIMLKFSEPLSLSNPWVQEDIKCYVSVQIAETRAFHRWPVALRNKVKDRLSARANGMFRWAVCQLDILRRLKTTEEIEEALECLPETLDETYERIFAMIHPADRQLVRHAMTWICFHGSLSVPGDEVELTCSMLLETYWMCVEASGTVGSVILDTEMLKEICGCLLVYNTTKCGKEFPSFAHYTVREFLESDRLTSASSCFRILSPARYEDLLTIIFRQTVATRHDTRMIYPMDNLGDYCFFLAWNSFEKFEDLVPPTLAFDVLSLSSPFWDGTNPKLRRSSGNITMSGFDPKLTNAEVPAFWWCLQLLEFNCPHLLKACLQQSGMKEILGTRTSFMMPTQHIPGRQIAIDIRTKFHGSFMELVAICSAYAHLLSPENDAFCILLDRATG</sequence>
<dbReference type="OrthoDB" id="194358at2759"/>
<evidence type="ECO:0000259" key="2">
    <source>
        <dbReference type="PROSITE" id="PS50837"/>
    </source>
</evidence>
<gene>
    <name evidence="3" type="ORF">FSARC_9372</name>
</gene>
<dbReference type="Pfam" id="PF24883">
    <property type="entry name" value="NPHP3_N"/>
    <property type="match status" value="1"/>
</dbReference>
<dbReference type="Pfam" id="PF17111">
    <property type="entry name" value="PigL_N"/>
    <property type="match status" value="1"/>
</dbReference>
<keyword evidence="4" id="KW-1185">Reference proteome</keyword>
<name>A0A8H4TRM7_9HYPO</name>
<accession>A0A8H4TRM7</accession>
<dbReference type="AlphaFoldDB" id="A0A8H4TRM7"/>
<dbReference type="PANTHER" id="PTHR10039">
    <property type="entry name" value="AMELOGENIN"/>
    <property type="match status" value="1"/>
</dbReference>
<dbReference type="Gene3D" id="3.40.50.300">
    <property type="entry name" value="P-loop containing nucleotide triphosphate hydrolases"/>
    <property type="match status" value="1"/>
</dbReference>
<dbReference type="InterPro" id="IPR056884">
    <property type="entry name" value="NPHP3-like_N"/>
</dbReference>
<reference evidence="3" key="2">
    <citation type="submission" date="2020-05" db="EMBL/GenBank/DDBJ databases">
        <authorList>
            <person name="Kim H.-S."/>
            <person name="Proctor R.H."/>
            <person name="Brown D.W."/>
        </authorList>
    </citation>
    <scope>NUCLEOTIDE SEQUENCE</scope>
    <source>
        <strain evidence="3">NRRL 20472</strain>
    </source>
</reference>
<proteinExistence type="predicted"/>
<dbReference type="PROSITE" id="PS50837">
    <property type="entry name" value="NACHT"/>
    <property type="match status" value="1"/>
</dbReference>
<dbReference type="InterPro" id="IPR031348">
    <property type="entry name" value="PigL_N"/>
</dbReference>
<dbReference type="EMBL" id="JABEXW010000533">
    <property type="protein sequence ID" value="KAF4962594.1"/>
    <property type="molecule type" value="Genomic_DNA"/>
</dbReference>
<feature type="domain" description="NACHT" evidence="2">
    <location>
        <begin position="217"/>
        <end position="358"/>
    </location>
</feature>
<organism evidence="3 4">
    <name type="scientific">Fusarium sarcochroum</name>
    <dbReference type="NCBI Taxonomy" id="1208366"/>
    <lineage>
        <taxon>Eukaryota</taxon>
        <taxon>Fungi</taxon>
        <taxon>Dikarya</taxon>
        <taxon>Ascomycota</taxon>
        <taxon>Pezizomycotina</taxon>
        <taxon>Sordariomycetes</taxon>
        <taxon>Hypocreomycetidae</taxon>
        <taxon>Hypocreales</taxon>
        <taxon>Nectriaceae</taxon>
        <taxon>Fusarium</taxon>
        <taxon>Fusarium lateritium species complex</taxon>
    </lineage>
</organism>
<evidence type="ECO:0000313" key="3">
    <source>
        <dbReference type="EMBL" id="KAF4962594.1"/>
    </source>
</evidence>
<comment type="caution">
    <text evidence="3">The sequence shown here is derived from an EMBL/GenBank/DDBJ whole genome shotgun (WGS) entry which is preliminary data.</text>
</comment>
<protein>
    <recommendedName>
        <fullName evidence="2">NACHT domain-containing protein</fullName>
    </recommendedName>
</protein>